<comment type="subcellular location">
    <subcellularLocation>
        <location evidence="1">Cell envelope</location>
    </subcellularLocation>
</comment>
<evidence type="ECO:0000256" key="10">
    <source>
        <dbReference type="ARBA" id="ARBA00049131"/>
    </source>
</evidence>
<comment type="similarity">
    <text evidence="2">Belongs to the cytochrome c-552 family.</text>
</comment>
<dbReference type="SUPFAM" id="SSF48695">
    <property type="entry name" value="Multiheme cytochromes"/>
    <property type="match status" value="1"/>
</dbReference>
<dbReference type="GO" id="GO:0042279">
    <property type="term" value="F:nitrite reductase (cytochrome, ammonia-forming) activity"/>
    <property type="evidence" value="ECO:0007669"/>
    <property type="project" value="UniProtKB-EC"/>
</dbReference>
<feature type="chain" id="PRO_5033003511" description="nitrite reductase (cytochrome; ammonia-forming)" evidence="11">
    <location>
        <begin position="31"/>
        <end position="488"/>
    </location>
</feature>
<keyword evidence="5" id="KW-0479">Metal-binding</keyword>
<keyword evidence="6 11" id="KW-0732">Signal</keyword>
<keyword evidence="9" id="KW-0408">Iron</keyword>
<sequence length="488" mass="54801">MRRLNPVTVMFVLAAAAALLTLGGCAPEKAQPVKTVQIPDGEIDPEVWGKAYPTEYELWKKTEEPAPAGKSKYKRGFDADKITYDKLSEFPYMALLFNGWGFGIAYNEPRGHAYMVRDQLEIDSARVKAGGVCLTCKSPYAPKLQKELGMDYYKKPFKEVLAHIPEKHRNLGVACIDCHNNKDMTLTITRGFTLGEALKAMGVDQTKLTRQEMRSLVCAQCHVTYNIPKDAEKKSVGIYFPWQGSKMGNISVENIIKQIRGDASVGEWTQTVTGFKLGFIRHPEYELFSNNSVHWKAGASCTDCHMHYTRVGAFKVSDHRVMSPLKSDMKACTQCHSEKPEWLREQVIAIQDRTVSLMLRSGYATATVAKLFEKVHAVQAQGKQIDKALYDKAKDYYEEAFYRCVFIGAENSVGFHNPTEAMRVLGDATAFATKAEALLRQALAKAGVDVPLTVNLELNKYLENRGEHKLNFDPKVEIKDPYGVQVRF</sequence>
<accession>A0A831UC36</accession>
<dbReference type="InterPro" id="IPR003321">
    <property type="entry name" value="Cyt_c552"/>
</dbReference>
<reference evidence="12" key="1">
    <citation type="journal article" date="2020" name="mSystems">
        <title>Genome- and Community-Level Interaction Insights into Carbon Utilization and Element Cycling Functions of Hydrothermarchaeota in Hydrothermal Sediment.</title>
        <authorList>
            <person name="Zhou Z."/>
            <person name="Liu Y."/>
            <person name="Xu W."/>
            <person name="Pan J."/>
            <person name="Luo Z.H."/>
            <person name="Li M."/>
        </authorList>
    </citation>
    <scope>NUCLEOTIDE SEQUENCE [LARGE SCALE GENOMIC DNA]</scope>
    <source>
        <strain evidence="12">SpSt-349</strain>
    </source>
</reference>
<dbReference type="EMBL" id="DSOV01000018">
    <property type="protein sequence ID" value="HEN41767.1"/>
    <property type="molecule type" value="Genomic_DNA"/>
</dbReference>
<dbReference type="GO" id="GO:0019645">
    <property type="term" value="P:anaerobic electron transport chain"/>
    <property type="evidence" value="ECO:0007669"/>
    <property type="project" value="TreeGrafter"/>
</dbReference>
<evidence type="ECO:0000256" key="6">
    <source>
        <dbReference type="ARBA" id="ARBA00022729"/>
    </source>
</evidence>
<evidence type="ECO:0000256" key="4">
    <source>
        <dbReference type="ARBA" id="ARBA00022617"/>
    </source>
</evidence>
<evidence type="ECO:0000256" key="3">
    <source>
        <dbReference type="ARBA" id="ARBA00011887"/>
    </source>
</evidence>
<dbReference type="PANTHER" id="PTHR30633:SF0">
    <property type="entry name" value="CYTOCHROME C-552"/>
    <property type="match status" value="1"/>
</dbReference>
<dbReference type="PIRSF" id="PIRSF000243">
    <property type="entry name" value="Cyt_c552"/>
    <property type="match status" value="1"/>
</dbReference>
<evidence type="ECO:0000256" key="5">
    <source>
        <dbReference type="ARBA" id="ARBA00022723"/>
    </source>
</evidence>
<dbReference type="InterPro" id="IPR036280">
    <property type="entry name" value="Multihaem_cyt_sf"/>
</dbReference>
<evidence type="ECO:0000256" key="2">
    <source>
        <dbReference type="ARBA" id="ARBA00009288"/>
    </source>
</evidence>
<keyword evidence="8" id="KW-0560">Oxidoreductase</keyword>
<comment type="catalytic activity">
    <reaction evidence="10">
        <text>6 Fe(III)-[cytochrome c] + NH4(+) + 2 H2O = 6 Fe(II)-[cytochrome c] + nitrite + 8 H(+)</text>
        <dbReference type="Rhea" id="RHEA:13089"/>
        <dbReference type="Rhea" id="RHEA-COMP:10350"/>
        <dbReference type="Rhea" id="RHEA-COMP:14399"/>
        <dbReference type="ChEBI" id="CHEBI:15377"/>
        <dbReference type="ChEBI" id="CHEBI:15378"/>
        <dbReference type="ChEBI" id="CHEBI:16301"/>
        <dbReference type="ChEBI" id="CHEBI:28938"/>
        <dbReference type="ChEBI" id="CHEBI:29033"/>
        <dbReference type="ChEBI" id="CHEBI:29034"/>
        <dbReference type="EC" id="1.7.2.2"/>
    </reaction>
</comment>
<dbReference type="Gene3D" id="1.10.1130.10">
    <property type="entry name" value="Flavocytochrome C3, Chain A"/>
    <property type="match status" value="1"/>
</dbReference>
<evidence type="ECO:0000256" key="11">
    <source>
        <dbReference type="SAM" id="SignalP"/>
    </source>
</evidence>
<keyword evidence="7" id="KW-0106">Calcium</keyword>
<dbReference type="PROSITE" id="PS51257">
    <property type="entry name" value="PROKAR_LIPOPROTEIN"/>
    <property type="match status" value="1"/>
</dbReference>
<dbReference type="GO" id="GO:0020037">
    <property type="term" value="F:heme binding"/>
    <property type="evidence" value="ECO:0007669"/>
    <property type="project" value="TreeGrafter"/>
</dbReference>
<comment type="caution">
    <text evidence="12">The sequence shown here is derived from an EMBL/GenBank/DDBJ whole genome shotgun (WGS) entry which is preliminary data.</text>
</comment>
<evidence type="ECO:0000256" key="7">
    <source>
        <dbReference type="ARBA" id="ARBA00022837"/>
    </source>
</evidence>
<name>A0A831UC36_GEOME</name>
<dbReference type="Pfam" id="PF02335">
    <property type="entry name" value="Cytochrom_C552"/>
    <property type="match status" value="1"/>
</dbReference>
<proteinExistence type="inferred from homology"/>
<dbReference type="CDD" id="cd00548">
    <property type="entry name" value="NrfA-like"/>
    <property type="match status" value="1"/>
</dbReference>
<dbReference type="AlphaFoldDB" id="A0A831UC36"/>
<evidence type="ECO:0000256" key="1">
    <source>
        <dbReference type="ARBA" id="ARBA00004196"/>
    </source>
</evidence>
<keyword evidence="4" id="KW-0349">Heme</keyword>
<evidence type="ECO:0000256" key="8">
    <source>
        <dbReference type="ARBA" id="ARBA00023002"/>
    </source>
</evidence>
<dbReference type="GO" id="GO:0046872">
    <property type="term" value="F:metal ion binding"/>
    <property type="evidence" value="ECO:0007669"/>
    <property type="project" value="UniProtKB-KW"/>
</dbReference>
<dbReference type="GO" id="GO:0030288">
    <property type="term" value="C:outer membrane-bounded periplasmic space"/>
    <property type="evidence" value="ECO:0007669"/>
    <property type="project" value="TreeGrafter"/>
</dbReference>
<gene>
    <name evidence="12" type="ORF">ENQ87_05215</name>
</gene>
<organism evidence="12">
    <name type="scientific">Geobacter metallireducens</name>
    <dbReference type="NCBI Taxonomy" id="28232"/>
    <lineage>
        <taxon>Bacteria</taxon>
        <taxon>Pseudomonadati</taxon>
        <taxon>Thermodesulfobacteriota</taxon>
        <taxon>Desulfuromonadia</taxon>
        <taxon>Geobacterales</taxon>
        <taxon>Geobacteraceae</taxon>
        <taxon>Geobacter</taxon>
    </lineage>
</organism>
<dbReference type="EC" id="1.7.2.2" evidence="3"/>
<feature type="signal peptide" evidence="11">
    <location>
        <begin position="1"/>
        <end position="30"/>
    </location>
</feature>
<dbReference type="PANTHER" id="PTHR30633">
    <property type="entry name" value="CYTOCHROME C-552 RESPIRATORY NITRITE REDUCTASE"/>
    <property type="match status" value="1"/>
</dbReference>
<dbReference type="Gene3D" id="1.20.140.10">
    <property type="entry name" value="Butyryl-CoA Dehydrogenase, subunit A, domain 3"/>
    <property type="match status" value="1"/>
</dbReference>
<evidence type="ECO:0000256" key="9">
    <source>
        <dbReference type="ARBA" id="ARBA00023004"/>
    </source>
</evidence>
<protein>
    <recommendedName>
        <fullName evidence="3">nitrite reductase (cytochrome; ammonia-forming)</fullName>
        <ecNumber evidence="3">1.7.2.2</ecNumber>
    </recommendedName>
</protein>
<evidence type="ECO:0000313" key="12">
    <source>
        <dbReference type="EMBL" id="HEN41767.1"/>
    </source>
</evidence>